<dbReference type="GO" id="GO:0071111">
    <property type="term" value="F:cyclic-guanylate-specific phosphodiesterase activity"/>
    <property type="evidence" value="ECO:0007669"/>
    <property type="project" value="UniProtKB-EC"/>
</dbReference>
<dbReference type="SUPFAM" id="SSF55073">
    <property type="entry name" value="Nucleotide cyclase"/>
    <property type="match status" value="1"/>
</dbReference>
<dbReference type="PANTHER" id="PTHR33121:SF23">
    <property type="entry name" value="CYCLIC DI-GMP PHOSPHODIESTERASE PDEB"/>
    <property type="match status" value="1"/>
</dbReference>
<reference evidence="4 5" key="1">
    <citation type="submission" date="2016-12" db="EMBL/GenBank/DDBJ databases">
        <authorList>
            <person name="Song W.-J."/>
            <person name="Kurnit D.M."/>
        </authorList>
    </citation>
    <scope>NUCLEOTIDE SEQUENCE [LARGE SCALE GENOMIC DNA]</scope>
    <source>
        <strain evidence="4 5">IMCC3135</strain>
    </source>
</reference>
<dbReference type="SMART" id="SM00267">
    <property type="entry name" value="GGDEF"/>
    <property type="match status" value="1"/>
</dbReference>
<keyword evidence="1" id="KW-1133">Transmembrane helix</keyword>
<dbReference type="Gene3D" id="3.20.20.450">
    <property type="entry name" value="EAL domain"/>
    <property type="match status" value="1"/>
</dbReference>
<sequence>MFSGWRLRGFTLSCLVGLVLIVLAYQNTQVLVKNWLTVLSVSQQEWNWQATALVREHLRFVVQLENYINQEATSPVELEQVVERFDLYWSRYSAMNTFFTTSDAQAMALLSEITSAPGDIEDRLTQIVGVLNESGIATLRRLEPILMKLQPGDIAAFKEMMQGLRLLSDNAVDLETALFARTRTLQFAQNHLTETLNSRLRIAYIGLCLVIFTLVVAIYAYVMIKNRTARSLESVNSKLVSKISESEELTNELKRAASHDSLTGLLNRHGFELLLGKLFQNTGQMHGLCFVDLDMFKVVNDTCGHAAGDRLIQEVADLFTSEFEGRGYVARFGGDEFVLVLSSCEIEEFNDLIMEVSKQLSPYRFNSDQQIFEVTASFGALHFDAGKHSKQSVMAIADAACYEAKNSGGGRVYFHDGDDSIIASRQSDLFWINAVQQALKEDRYLLYYQPIVGICEQGVCQHSWEILVRMCDEKGGVIPPGQFLEVAERYGMAPRIDRWVVQHAFDWLDRNCLEDYELDCLNINLSGLSVSDLEFLSFIEELTRQASFDPGKVCFELTETAVAGHKSREFLLRLKEMGYQLALDDFGSGFASFGYLETLPVDYIKIDGQFVKDVDTNSMHREFVKAIGAIGKSMGKKVVAEFVENEASLDILRDLKIDYAQGYHIARPMQIPDEPGKEMSYQAVA</sequence>
<dbReference type="KEGG" id="gai:IMCC3135_14500"/>
<dbReference type="InterPro" id="IPR001633">
    <property type="entry name" value="EAL_dom"/>
</dbReference>
<dbReference type="Pfam" id="PF00990">
    <property type="entry name" value="GGDEF"/>
    <property type="match status" value="1"/>
</dbReference>
<evidence type="ECO:0000259" key="2">
    <source>
        <dbReference type="PROSITE" id="PS50883"/>
    </source>
</evidence>
<dbReference type="PROSITE" id="PS50883">
    <property type="entry name" value="EAL"/>
    <property type="match status" value="1"/>
</dbReference>
<keyword evidence="1" id="KW-0812">Transmembrane</keyword>
<dbReference type="NCBIfam" id="TIGR00254">
    <property type="entry name" value="GGDEF"/>
    <property type="match status" value="1"/>
</dbReference>
<dbReference type="SMART" id="SM00052">
    <property type="entry name" value="EAL"/>
    <property type="match status" value="1"/>
</dbReference>
<dbReference type="SUPFAM" id="SSF141868">
    <property type="entry name" value="EAL domain-like"/>
    <property type="match status" value="1"/>
</dbReference>
<feature type="domain" description="GGDEF" evidence="3">
    <location>
        <begin position="284"/>
        <end position="417"/>
    </location>
</feature>
<dbReference type="PANTHER" id="PTHR33121">
    <property type="entry name" value="CYCLIC DI-GMP PHOSPHODIESTERASE PDEF"/>
    <property type="match status" value="1"/>
</dbReference>
<dbReference type="Gene3D" id="3.30.70.270">
    <property type="match status" value="1"/>
</dbReference>
<dbReference type="InterPro" id="IPR043128">
    <property type="entry name" value="Rev_trsase/Diguanyl_cyclase"/>
</dbReference>
<accession>A0A2Z2NR65</accession>
<protein>
    <submittedName>
        <fullName evidence="4">Cyclic di-GMP phosphodiesterase PdeB</fullName>
        <ecNumber evidence="4">3.1.4.52</ecNumber>
    </submittedName>
</protein>
<dbReference type="Pfam" id="PF00563">
    <property type="entry name" value="EAL"/>
    <property type="match status" value="1"/>
</dbReference>
<keyword evidence="4" id="KW-0378">Hydrolase</keyword>
<dbReference type="InterPro" id="IPR050706">
    <property type="entry name" value="Cyclic-di-GMP_PDE-like"/>
</dbReference>
<dbReference type="EC" id="3.1.4.52" evidence="4"/>
<dbReference type="AlphaFoldDB" id="A0A2Z2NR65"/>
<organism evidence="4 5">
    <name type="scientific">Granulosicoccus antarcticus IMCC3135</name>
    <dbReference type="NCBI Taxonomy" id="1192854"/>
    <lineage>
        <taxon>Bacteria</taxon>
        <taxon>Pseudomonadati</taxon>
        <taxon>Pseudomonadota</taxon>
        <taxon>Gammaproteobacteria</taxon>
        <taxon>Chromatiales</taxon>
        <taxon>Granulosicoccaceae</taxon>
        <taxon>Granulosicoccus</taxon>
    </lineage>
</organism>
<evidence type="ECO:0000256" key="1">
    <source>
        <dbReference type="SAM" id="Phobius"/>
    </source>
</evidence>
<name>A0A2Z2NR65_9GAMM</name>
<dbReference type="Proteomes" id="UP000250079">
    <property type="component" value="Chromosome"/>
</dbReference>
<dbReference type="OrthoDB" id="9787514at2"/>
<dbReference type="EMBL" id="CP018632">
    <property type="protein sequence ID" value="ASJ72985.1"/>
    <property type="molecule type" value="Genomic_DNA"/>
</dbReference>
<keyword evidence="5" id="KW-1185">Reference proteome</keyword>
<dbReference type="CDD" id="cd01948">
    <property type="entry name" value="EAL"/>
    <property type="match status" value="1"/>
</dbReference>
<feature type="domain" description="EAL" evidence="2">
    <location>
        <begin position="428"/>
        <end position="682"/>
    </location>
</feature>
<dbReference type="PROSITE" id="PS50887">
    <property type="entry name" value="GGDEF"/>
    <property type="match status" value="1"/>
</dbReference>
<evidence type="ECO:0000313" key="5">
    <source>
        <dbReference type="Proteomes" id="UP000250079"/>
    </source>
</evidence>
<feature type="transmembrane region" description="Helical" evidence="1">
    <location>
        <begin position="202"/>
        <end position="222"/>
    </location>
</feature>
<keyword evidence="1" id="KW-0472">Membrane</keyword>
<dbReference type="InterPro" id="IPR000160">
    <property type="entry name" value="GGDEF_dom"/>
</dbReference>
<dbReference type="RefSeq" id="WP_088918243.1">
    <property type="nucleotide sequence ID" value="NZ_CP018632.1"/>
</dbReference>
<proteinExistence type="predicted"/>
<evidence type="ECO:0000259" key="3">
    <source>
        <dbReference type="PROSITE" id="PS50887"/>
    </source>
</evidence>
<gene>
    <name evidence="4" type="primary">pdeB_2</name>
    <name evidence="4" type="ORF">IMCC3135_14500</name>
</gene>
<dbReference type="CDD" id="cd01949">
    <property type="entry name" value="GGDEF"/>
    <property type="match status" value="1"/>
</dbReference>
<dbReference type="InterPro" id="IPR029787">
    <property type="entry name" value="Nucleotide_cyclase"/>
</dbReference>
<evidence type="ECO:0000313" key="4">
    <source>
        <dbReference type="EMBL" id="ASJ72985.1"/>
    </source>
</evidence>
<dbReference type="InterPro" id="IPR035919">
    <property type="entry name" value="EAL_sf"/>
</dbReference>